<dbReference type="AlphaFoldDB" id="A0A0A9B7I7"/>
<name>A0A0A9B7I7_ARUDO</name>
<proteinExistence type="predicted"/>
<reference evidence="1" key="2">
    <citation type="journal article" date="2015" name="Data Brief">
        <title>Shoot transcriptome of the giant reed, Arundo donax.</title>
        <authorList>
            <person name="Barrero R.A."/>
            <person name="Guerrero F.D."/>
            <person name="Moolhuijzen P."/>
            <person name="Goolsby J.A."/>
            <person name="Tidwell J."/>
            <person name="Bellgard S.E."/>
            <person name="Bellgard M.I."/>
        </authorList>
    </citation>
    <scope>NUCLEOTIDE SEQUENCE</scope>
    <source>
        <tissue evidence="1">Shoot tissue taken approximately 20 cm above the soil surface</tissue>
    </source>
</reference>
<sequence>MASAGVVVNSSGACITYS</sequence>
<dbReference type="EMBL" id="GBRH01240760">
    <property type="protein sequence ID" value="JAD57135.1"/>
    <property type="molecule type" value="Transcribed_RNA"/>
</dbReference>
<evidence type="ECO:0000313" key="1">
    <source>
        <dbReference type="EMBL" id="JAD57135.1"/>
    </source>
</evidence>
<reference evidence="1" key="1">
    <citation type="submission" date="2014-09" db="EMBL/GenBank/DDBJ databases">
        <authorList>
            <person name="Magalhaes I.L.F."/>
            <person name="Oliveira U."/>
            <person name="Santos F.R."/>
            <person name="Vidigal T.H.D.A."/>
            <person name="Brescovit A.D."/>
            <person name="Santos A.J."/>
        </authorList>
    </citation>
    <scope>NUCLEOTIDE SEQUENCE</scope>
    <source>
        <tissue evidence="1">Shoot tissue taken approximately 20 cm above the soil surface</tissue>
    </source>
</reference>
<protein>
    <submittedName>
        <fullName evidence="1">Uncharacterized protein</fullName>
    </submittedName>
</protein>
<organism evidence="1">
    <name type="scientific">Arundo donax</name>
    <name type="common">Giant reed</name>
    <name type="synonym">Donax arundinaceus</name>
    <dbReference type="NCBI Taxonomy" id="35708"/>
    <lineage>
        <taxon>Eukaryota</taxon>
        <taxon>Viridiplantae</taxon>
        <taxon>Streptophyta</taxon>
        <taxon>Embryophyta</taxon>
        <taxon>Tracheophyta</taxon>
        <taxon>Spermatophyta</taxon>
        <taxon>Magnoliopsida</taxon>
        <taxon>Liliopsida</taxon>
        <taxon>Poales</taxon>
        <taxon>Poaceae</taxon>
        <taxon>PACMAD clade</taxon>
        <taxon>Arundinoideae</taxon>
        <taxon>Arundineae</taxon>
        <taxon>Arundo</taxon>
    </lineage>
</organism>
<accession>A0A0A9B7I7</accession>